<evidence type="ECO:0008006" key="4">
    <source>
        <dbReference type="Google" id="ProtNLM"/>
    </source>
</evidence>
<comment type="caution">
    <text evidence="2">The sequence shown here is derived from an EMBL/GenBank/DDBJ whole genome shotgun (WGS) entry which is preliminary data.</text>
</comment>
<feature type="compositionally biased region" description="Polar residues" evidence="1">
    <location>
        <begin position="79"/>
        <end position="91"/>
    </location>
</feature>
<dbReference type="InterPro" id="IPR021833">
    <property type="entry name" value="DUF3425"/>
</dbReference>
<dbReference type="AlphaFoldDB" id="A0A9P7ZQL2"/>
<organism evidence="2 3">
    <name type="scientific">Emericellopsis atlantica</name>
    <dbReference type="NCBI Taxonomy" id="2614577"/>
    <lineage>
        <taxon>Eukaryota</taxon>
        <taxon>Fungi</taxon>
        <taxon>Dikarya</taxon>
        <taxon>Ascomycota</taxon>
        <taxon>Pezizomycotina</taxon>
        <taxon>Sordariomycetes</taxon>
        <taxon>Hypocreomycetidae</taxon>
        <taxon>Hypocreales</taxon>
        <taxon>Bionectriaceae</taxon>
        <taxon>Emericellopsis</taxon>
    </lineage>
</organism>
<accession>A0A9P7ZQL2</accession>
<dbReference type="PANTHER" id="PTHR37012:SF2">
    <property type="entry name" value="BZIP DOMAIN-CONTAINING PROTEIN-RELATED"/>
    <property type="match status" value="1"/>
</dbReference>
<evidence type="ECO:0000313" key="3">
    <source>
        <dbReference type="Proteomes" id="UP000887229"/>
    </source>
</evidence>
<evidence type="ECO:0000313" key="2">
    <source>
        <dbReference type="EMBL" id="KAG9256390.1"/>
    </source>
</evidence>
<feature type="region of interest" description="Disordered" evidence="1">
    <location>
        <begin position="104"/>
        <end position="126"/>
    </location>
</feature>
<feature type="region of interest" description="Disordered" evidence="1">
    <location>
        <begin position="79"/>
        <end position="98"/>
    </location>
</feature>
<dbReference type="OrthoDB" id="4161589at2759"/>
<keyword evidence="3" id="KW-1185">Reference proteome</keyword>
<dbReference type="GeneID" id="70291226"/>
<dbReference type="RefSeq" id="XP_046120314.1">
    <property type="nucleotide sequence ID" value="XM_046260323.1"/>
</dbReference>
<gene>
    <name evidence="2" type="ORF">F5Z01DRAFT_508014</name>
</gene>
<feature type="region of interest" description="Disordered" evidence="1">
    <location>
        <begin position="1"/>
        <end position="36"/>
    </location>
</feature>
<feature type="compositionally biased region" description="Basic and acidic residues" evidence="1">
    <location>
        <begin position="25"/>
        <end position="36"/>
    </location>
</feature>
<dbReference type="Pfam" id="PF11905">
    <property type="entry name" value="DUF3425"/>
    <property type="match status" value="1"/>
</dbReference>
<dbReference type="EMBL" id="MU251248">
    <property type="protein sequence ID" value="KAG9256390.1"/>
    <property type="molecule type" value="Genomic_DNA"/>
</dbReference>
<reference evidence="2" key="1">
    <citation type="journal article" date="2021" name="IMA Fungus">
        <title>Genomic characterization of three marine fungi, including Emericellopsis atlantica sp. nov. with signatures of a generalist lifestyle and marine biomass degradation.</title>
        <authorList>
            <person name="Hagestad O.C."/>
            <person name="Hou L."/>
            <person name="Andersen J.H."/>
            <person name="Hansen E.H."/>
            <person name="Altermark B."/>
            <person name="Li C."/>
            <person name="Kuhnert E."/>
            <person name="Cox R.J."/>
            <person name="Crous P.W."/>
            <person name="Spatafora J.W."/>
            <person name="Lail K."/>
            <person name="Amirebrahimi M."/>
            <person name="Lipzen A."/>
            <person name="Pangilinan J."/>
            <person name="Andreopoulos W."/>
            <person name="Hayes R.D."/>
            <person name="Ng V."/>
            <person name="Grigoriev I.V."/>
            <person name="Jackson S.A."/>
            <person name="Sutton T.D.S."/>
            <person name="Dobson A.D.W."/>
            <person name="Rama T."/>
        </authorList>
    </citation>
    <scope>NUCLEOTIDE SEQUENCE</scope>
    <source>
        <strain evidence="2">TS7</strain>
    </source>
</reference>
<proteinExistence type="predicted"/>
<dbReference type="PANTHER" id="PTHR37012">
    <property type="entry name" value="B-ZIP TRANSCRIPTION FACTOR (EUROFUNG)-RELATED"/>
    <property type="match status" value="1"/>
</dbReference>
<dbReference type="Proteomes" id="UP000887229">
    <property type="component" value="Unassembled WGS sequence"/>
</dbReference>
<sequence>MTKEKPTPPRRTRSDAQLAQKRHSDRVTHRNNRAEAKQRMLKVERDVENTAQRISNIESSVTSLRDDLRAVLYQLHQGQTPGHAVSQSDSHQQYTPQQAATQTFTGVSGPMSTHSANQQPSPADVQRPKTLSALYPHAGLQVECRCGREHKARSECAEYSSFALLYHQTQAALRESPAINEPLPRNPALEDLLSRPKSDNGLALGLGSMIRHFNMANVETHLGFIFLAYRFMRWRLHPDEASLEDVPEWLRLTSVQESTLHPLIIDYIPWPSLRDFLCLNQRQDDRHNAELYMRSFRLKWPSSQQLLSLNVSGKVTLHPEFENVVCDINNWTMGSPWTEVFPYLHMHVGL</sequence>
<evidence type="ECO:0000256" key="1">
    <source>
        <dbReference type="SAM" id="MobiDB-lite"/>
    </source>
</evidence>
<protein>
    <recommendedName>
        <fullName evidence="4">BZIP transcription factor</fullName>
    </recommendedName>
</protein>
<name>A0A9P7ZQL2_9HYPO</name>
<feature type="compositionally biased region" description="Polar residues" evidence="1">
    <location>
        <begin position="110"/>
        <end position="121"/>
    </location>
</feature>